<dbReference type="AlphaFoldDB" id="A0A2A5T640"/>
<proteinExistence type="predicted"/>
<keyword evidence="2" id="KW-1185">Reference proteome</keyword>
<accession>A0A2A5T640</accession>
<gene>
    <name evidence="1" type="ORF">BTN49_0604</name>
</gene>
<reference evidence="2" key="1">
    <citation type="submission" date="2017-04" db="EMBL/GenBank/DDBJ databases">
        <title>Genome evolution of the luminous symbionts of deep sea anglerfish.</title>
        <authorList>
            <person name="Hendry T.A."/>
        </authorList>
    </citation>
    <scope>NUCLEOTIDE SEQUENCE [LARGE SCALE GENOMIC DNA]</scope>
</reference>
<protein>
    <recommendedName>
        <fullName evidence="3">Mobile element protein</fullName>
    </recommendedName>
</protein>
<dbReference type="EMBL" id="NBYY01000009">
    <property type="protein sequence ID" value="PCS23635.1"/>
    <property type="molecule type" value="Genomic_DNA"/>
</dbReference>
<dbReference type="RefSeq" id="WP_223823646.1">
    <property type="nucleotide sequence ID" value="NZ_NBYY01000009.1"/>
</dbReference>
<comment type="caution">
    <text evidence="1">The sequence shown here is derived from an EMBL/GenBank/DDBJ whole genome shotgun (WGS) entry which is preliminary data.</text>
</comment>
<dbReference type="GeneID" id="71202004"/>
<organism evidence="1 2">
    <name type="scientific">Candidatus Enterovibrio escicola</name>
    <dbReference type="NCBI Taxonomy" id="1927127"/>
    <lineage>
        <taxon>Bacteria</taxon>
        <taxon>Pseudomonadati</taxon>
        <taxon>Pseudomonadota</taxon>
        <taxon>Gammaproteobacteria</taxon>
        <taxon>Vibrionales</taxon>
        <taxon>Vibrionaceae</taxon>
        <taxon>Enterovibrio</taxon>
    </lineage>
</organism>
<name>A0A2A5T640_9GAMM</name>
<evidence type="ECO:0000313" key="2">
    <source>
        <dbReference type="Proteomes" id="UP000219020"/>
    </source>
</evidence>
<evidence type="ECO:0000313" key="1">
    <source>
        <dbReference type="EMBL" id="PCS23635.1"/>
    </source>
</evidence>
<sequence>MVLRLQMIPYINDKSGIILVKVTTVNVYDRKPVSEMVDEL</sequence>
<dbReference type="Proteomes" id="UP000219020">
    <property type="component" value="Unassembled WGS sequence"/>
</dbReference>
<evidence type="ECO:0008006" key="3">
    <source>
        <dbReference type="Google" id="ProtNLM"/>
    </source>
</evidence>